<dbReference type="GO" id="GO:0005656">
    <property type="term" value="C:nuclear pre-replicative complex"/>
    <property type="evidence" value="ECO:0007669"/>
    <property type="project" value="TreeGrafter"/>
</dbReference>
<dbReference type="OrthoDB" id="10265211at2759"/>
<feature type="domain" description="Origin recognition complex subunit 3 N-terminal" evidence="7">
    <location>
        <begin position="40"/>
        <end position="370"/>
    </location>
</feature>
<evidence type="ECO:0000313" key="9">
    <source>
        <dbReference type="EMBL" id="VEU21597.1"/>
    </source>
</evidence>
<dbReference type="InterPro" id="IPR045667">
    <property type="entry name" value="ORC3_N"/>
</dbReference>
<dbReference type="PANTHER" id="PTHR12748">
    <property type="entry name" value="ORIGIN RECOGNITION COMPLEX SUBUNIT 3"/>
    <property type="match status" value="1"/>
</dbReference>
<evidence type="ECO:0000313" key="10">
    <source>
        <dbReference type="Proteomes" id="UP000290900"/>
    </source>
</evidence>
<feature type="domain" description="Origin recognition complex subunit 3 winged helix C-terminal" evidence="8">
    <location>
        <begin position="602"/>
        <end position="752"/>
    </location>
</feature>
<dbReference type="AlphaFoldDB" id="A0A448YL17"/>
<accession>A0A448YL17</accession>
<keyword evidence="4" id="KW-0238">DNA-binding</keyword>
<evidence type="ECO:0000256" key="1">
    <source>
        <dbReference type="ARBA" id="ARBA00004123"/>
    </source>
</evidence>
<organism evidence="9 10">
    <name type="scientific">Brettanomyces naardenensis</name>
    <name type="common">Yeast</name>
    <dbReference type="NCBI Taxonomy" id="13370"/>
    <lineage>
        <taxon>Eukaryota</taxon>
        <taxon>Fungi</taxon>
        <taxon>Dikarya</taxon>
        <taxon>Ascomycota</taxon>
        <taxon>Saccharomycotina</taxon>
        <taxon>Pichiomycetes</taxon>
        <taxon>Pichiales</taxon>
        <taxon>Pichiaceae</taxon>
        <taxon>Brettanomyces</taxon>
    </lineage>
</organism>
<evidence type="ECO:0000256" key="3">
    <source>
        <dbReference type="ARBA" id="ARBA00022705"/>
    </source>
</evidence>
<name>A0A448YL17_BRENA</name>
<dbReference type="Pfam" id="PF07034">
    <property type="entry name" value="ORC3_N"/>
    <property type="match status" value="1"/>
</dbReference>
<dbReference type="InterPro" id="IPR020795">
    <property type="entry name" value="ORC3"/>
</dbReference>
<dbReference type="GO" id="GO:0031261">
    <property type="term" value="C:DNA replication preinitiation complex"/>
    <property type="evidence" value="ECO:0007669"/>
    <property type="project" value="TreeGrafter"/>
</dbReference>
<evidence type="ECO:0000256" key="6">
    <source>
        <dbReference type="SAM" id="MobiDB-lite"/>
    </source>
</evidence>
<protein>
    <submittedName>
        <fullName evidence="9">DEKNAAC102805</fullName>
    </submittedName>
</protein>
<comment type="subcellular location">
    <subcellularLocation>
        <location evidence="1">Nucleus</location>
    </subcellularLocation>
</comment>
<evidence type="ECO:0000259" key="7">
    <source>
        <dbReference type="Pfam" id="PF07034"/>
    </source>
</evidence>
<evidence type="ECO:0000256" key="2">
    <source>
        <dbReference type="ARBA" id="ARBA00010977"/>
    </source>
</evidence>
<comment type="similarity">
    <text evidence="2">Belongs to the ORC3 family.</text>
</comment>
<dbReference type="GO" id="GO:0005664">
    <property type="term" value="C:nuclear origin of replication recognition complex"/>
    <property type="evidence" value="ECO:0007669"/>
    <property type="project" value="InterPro"/>
</dbReference>
<dbReference type="InterPro" id="IPR040855">
    <property type="entry name" value="ORC_WH_C"/>
</dbReference>
<dbReference type="Pfam" id="PF18137">
    <property type="entry name" value="WHD_ORC"/>
    <property type="match status" value="1"/>
</dbReference>
<dbReference type="Proteomes" id="UP000290900">
    <property type="component" value="Unassembled WGS sequence"/>
</dbReference>
<dbReference type="GO" id="GO:0003688">
    <property type="term" value="F:DNA replication origin binding"/>
    <property type="evidence" value="ECO:0007669"/>
    <property type="project" value="TreeGrafter"/>
</dbReference>
<dbReference type="GO" id="GO:0006270">
    <property type="term" value="P:DNA replication initiation"/>
    <property type="evidence" value="ECO:0007669"/>
    <property type="project" value="TreeGrafter"/>
</dbReference>
<evidence type="ECO:0000259" key="8">
    <source>
        <dbReference type="Pfam" id="PF18137"/>
    </source>
</evidence>
<evidence type="ECO:0000256" key="5">
    <source>
        <dbReference type="ARBA" id="ARBA00023242"/>
    </source>
</evidence>
<reference evidence="9 10" key="1">
    <citation type="submission" date="2018-12" db="EMBL/GenBank/DDBJ databases">
        <authorList>
            <person name="Tiukova I."/>
            <person name="Dainat J."/>
        </authorList>
    </citation>
    <scope>NUCLEOTIDE SEQUENCE [LARGE SCALE GENOMIC DNA]</scope>
</reference>
<dbReference type="InParanoid" id="A0A448YL17"/>
<feature type="region of interest" description="Disordered" evidence="6">
    <location>
        <begin position="18"/>
        <end position="37"/>
    </location>
</feature>
<dbReference type="CDD" id="cd20704">
    <property type="entry name" value="Orc3"/>
    <property type="match status" value="1"/>
</dbReference>
<dbReference type="EMBL" id="CAACVR010000012">
    <property type="protein sequence ID" value="VEU21597.1"/>
    <property type="molecule type" value="Genomic_DNA"/>
</dbReference>
<dbReference type="STRING" id="13370.A0A448YL17"/>
<evidence type="ECO:0000256" key="4">
    <source>
        <dbReference type="ARBA" id="ARBA00023125"/>
    </source>
</evidence>
<keyword evidence="10" id="KW-1185">Reference proteome</keyword>
<sequence>MGTFNDFIDSQKIIYELKSSDEEGQGSEKEESTDQYPYDKKELYYQEGIPSRHSQVPFIRLLEGKEPISNMERRYQLYKKNWSRQLSIINGILENTDREMFQELQNFLCTNGSSISHSFLNYEDRSNWRVPCALLNLGSNISNHGRLLNQIYDFLDKDEDTIVVRLNTAVCSTIKSCMKMISYEVVTSLKAEGDERVEDDDDTEERDIGAPLSFTSKAYRKLPDLEEVVGRLHNRGMKLLLLVEDADSLPTGTLSQLLKTVWHSSLRTQNIHLVIGISTPLIIFQEKIPRLVLNILRTKNFHIDNSTEAIGQIMGNLLLNINDTYNSLIFEPRLVLHFLKLKSGIGISQFYDYMKIIYMNHYFSQPLSILWTDDFSGIQLTDEYFGTFKRLPSLRKMNEDHQETDAGPETSAFYKSLLQNNNEAAIGSFLRLNLNKLINWRFNLRSLIDFLNFMQSYFYDLKLWKNNLELFQLIFEHYDYDNVYNNVANFDFLKPIFLNMRNMEVSVFNKFLDIIQDDEQFEFLFQEAASNDTNSYFQNLKHANSHKDVDKFITHLNEKLTSKLVELNLDNQPFKEICCVGMDITELLKSSFNPSVRDIEMDALLSSKSYLLNAVHTDLTKLEPTGLEMQLYKIIEPSMIEIFRLYREAGVVINIYDFYQVFCNALTDRKRVCRLMLKQLSRSQRRTKEDKMNMNSLHKILDELEDKGEDAECEEWDKLTLSWFLKGLVELELIGLIKEGKSNSESIEKLIWKGI</sequence>
<gene>
    <name evidence="9" type="ORF">BRENAR_LOCUS2330</name>
</gene>
<dbReference type="FunCoup" id="A0A448YL17">
    <property type="interactions" value="838"/>
</dbReference>
<proteinExistence type="inferred from homology"/>
<keyword evidence="3" id="KW-0235">DNA replication</keyword>
<dbReference type="PANTHER" id="PTHR12748:SF0">
    <property type="entry name" value="ORIGIN RECOGNITION COMPLEX SUBUNIT 3"/>
    <property type="match status" value="1"/>
</dbReference>
<keyword evidence="5" id="KW-0539">Nucleus</keyword>